<dbReference type="EMBL" id="SHKY01000001">
    <property type="protein sequence ID" value="RZU50907.1"/>
    <property type="molecule type" value="Genomic_DNA"/>
</dbReference>
<name>A0A4Q7ZJ62_9ACTN</name>
<dbReference type="AlphaFoldDB" id="A0A4Q7ZJ62"/>
<dbReference type="OrthoDB" id="5170563at2"/>
<comment type="caution">
    <text evidence="1">The sequence shown here is derived from an EMBL/GenBank/DDBJ whole genome shotgun (WGS) entry which is preliminary data.</text>
</comment>
<reference evidence="1 2" key="1">
    <citation type="submission" date="2019-02" db="EMBL/GenBank/DDBJ databases">
        <title>Sequencing the genomes of 1000 actinobacteria strains.</title>
        <authorList>
            <person name="Klenk H.-P."/>
        </authorList>
    </citation>
    <scope>NUCLEOTIDE SEQUENCE [LARGE SCALE GENOMIC DNA]</scope>
    <source>
        <strain evidence="1 2">DSM 45162</strain>
    </source>
</reference>
<accession>A0A4Q7ZJ62</accession>
<protein>
    <submittedName>
        <fullName evidence="1">Uncharacterized protein</fullName>
    </submittedName>
</protein>
<sequence length="408" mass="43969">MAAPQTPYEAVLHAARDVAKLDCALDAEMLGTALLGSVYAVAEQDRAAAVREFVGRFLTATARRRTASATTIREVFAALVPDAAGAADVRPGAQAPAWSAQLGRVHPTGCYAYGDVYGDQTSYLVTFAYDDSQDGGPDHAVVALIDHNIGITKDVFVGGPAQRILGQVREMCATDELTWFREEDPGRVRVEVSRHLQITDGLSDLPSDGSLATDRALAAARLALLPAATTPPLPEPHELSHPDRERLIRDFLAGPEARRGGLGAIQTDDELSSLHFCLSLILDHAMSLPDADPLRWSPAVAGLFLLDWVHRRAVLDMDDAAMLPRVTRAWSAYATRRRGLPEAAVEQAGSVVEEMIDEFARLYATGERRSPATAAVAQLISEGVDPNDTAAIDAWIDANRHRLNDDPS</sequence>
<gene>
    <name evidence="1" type="ORF">EV385_2699</name>
</gene>
<dbReference type="RefSeq" id="WP_130509761.1">
    <property type="nucleotide sequence ID" value="NZ_SHKY01000001.1"/>
</dbReference>
<proteinExistence type="predicted"/>
<evidence type="ECO:0000313" key="1">
    <source>
        <dbReference type="EMBL" id="RZU50907.1"/>
    </source>
</evidence>
<organism evidence="1 2">
    <name type="scientific">Krasilnikovia cinnamomea</name>
    <dbReference type="NCBI Taxonomy" id="349313"/>
    <lineage>
        <taxon>Bacteria</taxon>
        <taxon>Bacillati</taxon>
        <taxon>Actinomycetota</taxon>
        <taxon>Actinomycetes</taxon>
        <taxon>Micromonosporales</taxon>
        <taxon>Micromonosporaceae</taxon>
        <taxon>Krasilnikovia</taxon>
    </lineage>
</organism>
<dbReference type="Proteomes" id="UP000292564">
    <property type="component" value="Unassembled WGS sequence"/>
</dbReference>
<keyword evidence="2" id="KW-1185">Reference proteome</keyword>
<evidence type="ECO:0000313" key="2">
    <source>
        <dbReference type="Proteomes" id="UP000292564"/>
    </source>
</evidence>